<reference evidence="1 2" key="1">
    <citation type="submission" date="2024-12" db="EMBL/GenBank/DDBJ databases">
        <authorList>
            <person name="Hu S."/>
        </authorList>
    </citation>
    <scope>NUCLEOTIDE SEQUENCE [LARGE SCALE GENOMIC DNA]</scope>
    <source>
        <strain evidence="1 2">P-25</strain>
    </source>
</reference>
<dbReference type="InterPro" id="IPR027417">
    <property type="entry name" value="P-loop_NTPase"/>
</dbReference>
<evidence type="ECO:0000313" key="1">
    <source>
        <dbReference type="EMBL" id="MFN0291964.1"/>
    </source>
</evidence>
<accession>A0ABW9JHT0</accession>
<evidence type="ECO:0000313" key="2">
    <source>
        <dbReference type="Proteomes" id="UP001517367"/>
    </source>
</evidence>
<dbReference type="SUPFAM" id="SSF52540">
    <property type="entry name" value="P-loop containing nucleoside triphosphate hydrolases"/>
    <property type="match status" value="1"/>
</dbReference>
<dbReference type="RefSeq" id="WP_138730806.1">
    <property type="nucleotide sequence ID" value="NZ_SRMP02000017.1"/>
</dbReference>
<protein>
    <recommendedName>
        <fullName evidence="3">NACHT domain-containing protein</fullName>
    </recommendedName>
</protein>
<gene>
    <name evidence="1" type="ORF">E5L68_011220</name>
</gene>
<organism evidence="1 2">
    <name type="scientific">Pedobacter helvus</name>
    <dbReference type="NCBI Taxonomy" id="2563444"/>
    <lineage>
        <taxon>Bacteria</taxon>
        <taxon>Pseudomonadati</taxon>
        <taxon>Bacteroidota</taxon>
        <taxon>Sphingobacteriia</taxon>
        <taxon>Sphingobacteriales</taxon>
        <taxon>Sphingobacteriaceae</taxon>
        <taxon>Pedobacter</taxon>
    </lineage>
</organism>
<dbReference type="EMBL" id="SRMP02000017">
    <property type="protein sequence ID" value="MFN0291964.1"/>
    <property type="molecule type" value="Genomic_DNA"/>
</dbReference>
<comment type="caution">
    <text evidence="1">The sequence shown here is derived from an EMBL/GenBank/DDBJ whole genome shotgun (WGS) entry which is preliminary data.</text>
</comment>
<proteinExistence type="predicted"/>
<keyword evidence="2" id="KW-1185">Reference proteome</keyword>
<sequence length="716" mass="83996">MPRIFPQIDFDHFYESNYSFMAIISRAGCGKTIILNHLVERHLATEENSKKNDTLLFLTAREIFEDQINYTTVEERIKAKIGLDVRTDLVAFFTQHHQQKGSKFIIIIDGFSEITAHNDVKVAMFDKLINLICTIGDSTGVKLMFAMRSNMWNRFFDRIRGMSFVLGRWFPGICFDIKDQSNIPPLALEEIDEILLKIDPQKTNCLTTEVKSQLKYPSYIQWYYLLKGEFPHFDTTSDLIFYEIIDRFIVQKVFESTYATEKVAFCKKLSSLIRGQKSAPKSAVLHDLATFKNAYKELLADGILMEEKKEEDDGFTEEHVRFVQPHVFEYFLFLDLYHRANKKMDNHFFEQIYKQYTSNTSRFQLLQWSAKFATMKGDEVALQALLSLSLSNYEKKSLIHFITEYLNYSNHSKQLAYHFPFEKIHKVVYNQLAPLDFIDSHYIETISSLIEVPAKRSQTFRYLTILAIYNSLSLQPNELIKNIAEIEKLNFNTSNLAFPTLRLLNDIYQHLLGNRGSDEDLLLKIEEFKQLKLNFNTVKNYILNDLDMLNLALIMIHQSIHQAKEIPRTINAISTYLTDFLMNESTFSAYFLSVINFTDFKKETENNNISSKIKSKLHLKTAHNSTQFSKSLYLLSKAYRNLKKSNYNRAIIYAEKSLELFQRNKLKLIEIALYDLLDELYELTGNKEKRNNCLYLKMKYFKQQQVSPLLFREDFK</sequence>
<name>A0ABW9JHT0_9SPHI</name>
<dbReference type="Gene3D" id="3.40.50.300">
    <property type="entry name" value="P-loop containing nucleotide triphosphate hydrolases"/>
    <property type="match status" value="1"/>
</dbReference>
<evidence type="ECO:0008006" key="3">
    <source>
        <dbReference type="Google" id="ProtNLM"/>
    </source>
</evidence>
<dbReference type="Proteomes" id="UP001517367">
    <property type="component" value="Unassembled WGS sequence"/>
</dbReference>